<evidence type="ECO:0000313" key="1">
    <source>
        <dbReference type="EMBL" id="AFU99763.1"/>
    </source>
</evidence>
<accession>K4KNS9</accession>
<organism evidence="1 2">
    <name type="scientific">Simiduia agarivorans (strain DSM 21679 / JCM 13881 / BCRC 17597 / SA1)</name>
    <dbReference type="NCBI Taxonomy" id="1117647"/>
    <lineage>
        <taxon>Bacteria</taxon>
        <taxon>Pseudomonadati</taxon>
        <taxon>Pseudomonadota</taxon>
        <taxon>Gammaproteobacteria</taxon>
        <taxon>Cellvibrionales</taxon>
        <taxon>Cellvibrionaceae</taxon>
        <taxon>Simiduia</taxon>
    </lineage>
</organism>
<name>K4KNS9_SIMAS</name>
<reference evidence="1 2" key="1">
    <citation type="journal article" date="2013" name="Genome Announc.">
        <title>Complete genome sequence of Simiduia agarivorans SA1(T), a marine bacterium able to degrade a variety of polysaccharides.</title>
        <authorList>
            <person name="Lin S.Y."/>
            <person name="Shieh W.Y."/>
            <person name="Chen J.S."/>
            <person name="Tang S.L."/>
        </authorList>
    </citation>
    <scope>NUCLEOTIDE SEQUENCE [LARGE SCALE GENOMIC DNA]</scope>
    <source>
        <strain evidence="2">DSM 21679 / JCM 13881 / BCRC 17597 / SA1</strain>
    </source>
</reference>
<sequence length="114" mass="12994">MNNKLWQCPIKVERGTYEAMPDTWAGAAVNYYVGAATYEEALTKAVKVVQSLGMIFVDLLDGKVMQLDPENWWEGYVMANYSDYSDYFPAQDEVLRIVREGLVFHGPFAGWGRE</sequence>
<dbReference type="Proteomes" id="UP000000466">
    <property type="component" value="Chromosome"/>
</dbReference>
<proteinExistence type="predicted"/>
<dbReference type="KEGG" id="saga:M5M_13085"/>
<dbReference type="RefSeq" id="WP_015047926.1">
    <property type="nucleotide sequence ID" value="NC_018868.3"/>
</dbReference>
<dbReference type="HOGENOM" id="CLU_2317779_0_0_6"/>
<dbReference type="EMBL" id="CP003746">
    <property type="protein sequence ID" value="AFU99763.1"/>
    <property type="molecule type" value="Genomic_DNA"/>
</dbReference>
<dbReference type="OrthoDB" id="7067902at2"/>
<evidence type="ECO:0000313" key="2">
    <source>
        <dbReference type="Proteomes" id="UP000000466"/>
    </source>
</evidence>
<protein>
    <submittedName>
        <fullName evidence="1">Uncharacterized protein</fullName>
    </submittedName>
</protein>
<gene>
    <name evidence="1" type="ordered locus">M5M_13085</name>
</gene>
<keyword evidence="2" id="KW-1185">Reference proteome</keyword>
<dbReference type="AlphaFoldDB" id="K4KNS9"/>